<evidence type="ECO:0000313" key="15">
    <source>
        <dbReference type="EMBL" id="OUD16033.1"/>
    </source>
</evidence>
<comment type="similarity">
    <text evidence="1 13">Belongs to the RuvC family.</text>
</comment>
<evidence type="ECO:0000256" key="1">
    <source>
        <dbReference type="ARBA" id="ARBA00009518"/>
    </source>
</evidence>
<dbReference type="Gene3D" id="3.30.420.10">
    <property type="entry name" value="Ribonuclease H-like superfamily/Ribonuclease H"/>
    <property type="match status" value="1"/>
</dbReference>
<name>A0A251XBW3_9GAMM</name>
<keyword evidence="10 13" id="KW-0233">DNA recombination</keyword>
<evidence type="ECO:0000256" key="8">
    <source>
        <dbReference type="ARBA" id="ARBA00022842"/>
    </source>
</evidence>
<dbReference type="PROSITE" id="PS01321">
    <property type="entry name" value="RUVC"/>
    <property type="match status" value="1"/>
</dbReference>
<dbReference type="RefSeq" id="WP_086486760.1">
    <property type="nucleotide sequence ID" value="NZ_MSLT01000002.1"/>
</dbReference>
<keyword evidence="6 13" id="KW-0227">DNA damage</keyword>
<keyword evidence="4 13" id="KW-0479">Metal-binding</keyword>
<evidence type="ECO:0000256" key="6">
    <source>
        <dbReference type="ARBA" id="ARBA00022763"/>
    </source>
</evidence>
<feature type="binding site" evidence="13">
    <location>
        <position position="139"/>
    </location>
    <ligand>
        <name>Mg(2+)</name>
        <dbReference type="ChEBI" id="CHEBI:18420"/>
        <label>1</label>
    </ligand>
</feature>
<keyword evidence="9 13" id="KW-0238">DNA-binding</keyword>
<dbReference type="NCBIfam" id="NF000711">
    <property type="entry name" value="PRK00039.2-1"/>
    <property type="match status" value="1"/>
</dbReference>
<dbReference type="EMBL" id="MSLT01000002">
    <property type="protein sequence ID" value="OUD16033.1"/>
    <property type="molecule type" value="Genomic_DNA"/>
</dbReference>
<dbReference type="SUPFAM" id="SSF53098">
    <property type="entry name" value="Ribonuclease H-like"/>
    <property type="match status" value="1"/>
</dbReference>
<feature type="active site" evidence="13">
    <location>
        <position position="8"/>
    </location>
</feature>
<dbReference type="InterPro" id="IPR036397">
    <property type="entry name" value="RNaseH_sf"/>
</dbReference>
<keyword evidence="11 13" id="KW-0234">DNA repair</keyword>
<dbReference type="GO" id="GO:0048476">
    <property type="term" value="C:Holliday junction resolvase complex"/>
    <property type="evidence" value="ECO:0007669"/>
    <property type="project" value="UniProtKB-UniRule"/>
</dbReference>
<comment type="subunit">
    <text evidence="13">Homodimer which binds Holliday junction (HJ) DNA. The HJ becomes 2-fold symmetrical on binding to RuvC with unstacked arms; it has a different conformation from HJ DNA in complex with RuvA. In the full resolvosome a probable DNA-RuvA(4)-RuvB(12)-RuvC(2) complex forms which resolves the HJ.</text>
</comment>
<dbReference type="Proteomes" id="UP000194798">
    <property type="component" value="Unassembled WGS sequence"/>
</dbReference>
<feature type="active site" evidence="13">
    <location>
        <position position="139"/>
    </location>
</feature>
<dbReference type="OrthoDB" id="9805499at2"/>
<keyword evidence="2 13" id="KW-0963">Cytoplasm</keyword>
<dbReference type="PANTHER" id="PTHR30194:SF3">
    <property type="entry name" value="CROSSOVER JUNCTION ENDODEOXYRIBONUCLEASE RUVC"/>
    <property type="match status" value="1"/>
</dbReference>
<dbReference type="AlphaFoldDB" id="A0A251XBW3"/>
<evidence type="ECO:0000256" key="12">
    <source>
        <dbReference type="ARBA" id="ARBA00029354"/>
    </source>
</evidence>
<dbReference type="InterPro" id="IPR002176">
    <property type="entry name" value="X-over_junc_endoDNase_RuvC"/>
</dbReference>
<dbReference type="GO" id="GO:0006310">
    <property type="term" value="P:DNA recombination"/>
    <property type="evidence" value="ECO:0007669"/>
    <property type="project" value="UniProtKB-UniRule"/>
</dbReference>
<dbReference type="GO" id="GO:0000287">
    <property type="term" value="F:magnesium ion binding"/>
    <property type="evidence" value="ECO:0007669"/>
    <property type="project" value="UniProtKB-UniRule"/>
</dbReference>
<comment type="function">
    <text evidence="13">The RuvA-RuvB-RuvC complex processes Holliday junction (HJ) DNA during genetic recombination and DNA repair. Endonuclease that resolves HJ intermediates. Cleaves cruciform DNA by making single-stranded nicks across the HJ at symmetrical positions within the homologous arms, yielding a 5'-phosphate and a 3'-hydroxyl group; requires a central core of homology in the junction. The consensus cleavage sequence is 5'-(A/T)TT(C/G)-3'. Cleavage occurs on the 3'-side of the TT dinucleotide at the point of strand exchange. HJ branch migration catalyzed by RuvA-RuvB allows RuvC to scan DNA until it finds its consensus sequence, where it cleaves and resolves the cruciform DNA.</text>
</comment>
<dbReference type="FunFam" id="3.30.420.10:FF:000002">
    <property type="entry name" value="Crossover junction endodeoxyribonuclease RuvC"/>
    <property type="match status" value="1"/>
</dbReference>
<dbReference type="GO" id="GO:0006281">
    <property type="term" value="P:DNA repair"/>
    <property type="evidence" value="ECO:0007669"/>
    <property type="project" value="UniProtKB-UniRule"/>
</dbReference>
<reference evidence="15 16" key="1">
    <citation type="submission" date="2016-12" db="EMBL/GenBank/DDBJ databases">
        <title>Thioflexothrix psekupsii D3 genome sequencing and assembly.</title>
        <authorList>
            <person name="Fomenkov A."/>
            <person name="Vincze T."/>
            <person name="Grabovich M."/>
            <person name="Anton B.P."/>
            <person name="Dubinina G."/>
            <person name="Orlova M."/>
            <person name="Belousova E."/>
            <person name="Roberts R.J."/>
        </authorList>
    </citation>
    <scope>NUCLEOTIDE SEQUENCE [LARGE SCALE GENOMIC DNA]</scope>
    <source>
        <strain evidence="15">D3</strain>
    </source>
</reference>
<gene>
    <name evidence="13" type="primary">ruvC</name>
    <name evidence="15" type="ORF">TPSD3_01115</name>
</gene>
<feature type="binding site" evidence="13">
    <location>
        <position position="67"/>
    </location>
    <ligand>
        <name>Mg(2+)</name>
        <dbReference type="ChEBI" id="CHEBI:18420"/>
        <label>2</label>
    </ligand>
</feature>
<evidence type="ECO:0000256" key="9">
    <source>
        <dbReference type="ARBA" id="ARBA00023125"/>
    </source>
</evidence>
<accession>A0A251XBW3</accession>
<comment type="cofactor">
    <cofactor evidence="13">
        <name>Mg(2+)</name>
        <dbReference type="ChEBI" id="CHEBI:18420"/>
    </cofactor>
    <text evidence="13">Binds 2 Mg(2+) ion per subunit.</text>
</comment>
<keyword evidence="7 13" id="KW-0378">Hydrolase</keyword>
<keyword evidence="8 13" id="KW-0460">Magnesium</keyword>
<proteinExistence type="inferred from homology"/>
<dbReference type="GO" id="GO:0005737">
    <property type="term" value="C:cytoplasm"/>
    <property type="evidence" value="ECO:0007669"/>
    <property type="project" value="UniProtKB-SubCell"/>
</dbReference>
<comment type="subcellular location">
    <subcellularLocation>
        <location evidence="13">Cytoplasm</location>
    </subcellularLocation>
</comment>
<evidence type="ECO:0000256" key="14">
    <source>
        <dbReference type="NCBIfam" id="TIGR00228"/>
    </source>
</evidence>
<evidence type="ECO:0000256" key="4">
    <source>
        <dbReference type="ARBA" id="ARBA00022723"/>
    </source>
</evidence>
<keyword evidence="5 13" id="KW-0255">Endonuclease</keyword>
<dbReference type="PANTHER" id="PTHR30194">
    <property type="entry name" value="CROSSOVER JUNCTION ENDODEOXYRIBONUCLEASE RUVC"/>
    <property type="match status" value="1"/>
</dbReference>
<dbReference type="Pfam" id="PF02075">
    <property type="entry name" value="RuvC"/>
    <property type="match status" value="1"/>
</dbReference>
<dbReference type="PRINTS" id="PR00696">
    <property type="entry name" value="RSOLVASERUVC"/>
</dbReference>
<dbReference type="GO" id="GO:0008821">
    <property type="term" value="F:crossover junction DNA endonuclease activity"/>
    <property type="evidence" value="ECO:0007669"/>
    <property type="project" value="UniProtKB-UniRule"/>
</dbReference>
<dbReference type="GO" id="GO:0003677">
    <property type="term" value="F:DNA binding"/>
    <property type="evidence" value="ECO:0007669"/>
    <property type="project" value="UniProtKB-KW"/>
</dbReference>
<evidence type="ECO:0000256" key="11">
    <source>
        <dbReference type="ARBA" id="ARBA00023204"/>
    </source>
</evidence>
<dbReference type="InterPro" id="IPR020563">
    <property type="entry name" value="X-over_junc_endoDNase_Mg_BS"/>
</dbReference>
<feature type="binding site" evidence="13">
    <location>
        <position position="8"/>
    </location>
    <ligand>
        <name>Mg(2+)</name>
        <dbReference type="ChEBI" id="CHEBI:18420"/>
        <label>1</label>
    </ligand>
</feature>
<evidence type="ECO:0000256" key="10">
    <source>
        <dbReference type="ARBA" id="ARBA00023172"/>
    </source>
</evidence>
<organism evidence="15 16">
    <name type="scientific">Thioflexithrix psekupsensis</name>
    <dbReference type="NCBI Taxonomy" id="1570016"/>
    <lineage>
        <taxon>Bacteria</taxon>
        <taxon>Pseudomonadati</taxon>
        <taxon>Pseudomonadota</taxon>
        <taxon>Gammaproteobacteria</taxon>
        <taxon>Thiotrichales</taxon>
        <taxon>Thioflexithrix</taxon>
    </lineage>
</organism>
<evidence type="ECO:0000256" key="5">
    <source>
        <dbReference type="ARBA" id="ARBA00022759"/>
    </source>
</evidence>
<evidence type="ECO:0000256" key="13">
    <source>
        <dbReference type="HAMAP-Rule" id="MF_00034"/>
    </source>
</evidence>
<dbReference type="HAMAP" id="MF_00034">
    <property type="entry name" value="RuvC"/>
    <property type="match status" value="1"/>
</dbReference>
<protein>
    <recommendedName>
        <fullName evidence="13 14">Crossover junction endodeoxyribonuclease RuvC</fullName>
        <ecNumber evidence="13 14">3.1.21.10</ecNumber>
    </recommendedName>
    <alternativeName>
        <fullName evidence="13">Holliday junction nuclease RuvC</fullName>
    </alternativeName>
    <alternativeName>
        <fullName evidence="13">Holliday junction resolvase RuvC</fullName>
    </alternativeName>
</protein>
<evidence type="ECO:0000313" key="16">
    <source>
        <dbReference type="Proteomes" id="UP000194798"/>
    </source>
</evidence>
<evidence type="ECO:0000256" key="3">
    <source>
        <dbReference type="ARBA" id="ARBA00022722"/>
    </source>
</evidence>
<dbReference type="EC" id="3.1.21.10" evidence="13 14"/>
<dbReference type="InterPro" id="IPR012337">
    <property type="entry name" value="RNaseH-like_sf"/>
</dbReference>
<keyword evidence="16" id="KW-1185">Reference proteome</keyword>
<comment type="catalytic activity">
    <reaction evidence="12 13">
        <text>Endonucleolytic cleavage at a junction such as a reciprocal single-stranded crossover between two homologous DNA duplexes (Holliday junction).</text>
        <dbReference type="EC" id="3.1.21.10"/>
    </reaction>
</comment>
<comment type="caution">
    <text evidence="15">The sequence shown here is derived from an EMBL/GenBank/DDBJ whole genome shotgun (WGS) entry which is preliminary data.</text>
</comment>
<dbReference type="NCBIfam" id="TIGR00228">
    <property type="entry name" value="ruvC"/>
    <property type="match status" value="1"/>
</dbReference>
<evidence type="ECO:0000256" key="2">
    <source>
        <dbReference type="ARBA" id="ARBA00022490"/>
    </source>
</evidence>
<feature type="active site" evidence="13">
    <location>
        <position position="67"/>
    </location>
</feature>
<evidence type="ECO:0000256" key="7">
    <source>
        <dbReference type="ARBA" id="ARBA00022801"/>
    </source>
</evidence>
<sequence>MTCILGIDPGSRVTGFGVIEWVRQKAYFRECGCIRLTAEALPERLQEIFLGITEVITRQAPDVLAIEQVFMSHNANSALKLGQARGVAIVAGVLRGLSIAEYDPTQIKQAITGQGHADKTQVQHMIKVLLNLSDTPQADAADALAVALCHAHTTRYTQRLQGIRFNLK</sequence>
<keyword evidence="3 13" id="KW-0540">Nuclease</keyword>
<dbReference type="CDD" id="cd16962">
    <property type="entry name" value="RuvC"/>
    <property type="match status" value="1"/>
</dbReference>